<keyword evidence="9" id="KW-0378">Hydrolase</keyword>
<dbReference type="AlphaFoldDB" id="A0A2U8DQA9"/>
<evidence type="ECO:0000256" key="5">
    <source>
        <dbReference type="ARBA" id="ARBA00012684"/>
    </source>
</evidence>
<dbReference type="GO" id="GO:0050334">
    <property type="term" value="F:thiaminase activity"/>
    <property type="evidence" value="ECO:0007669"/>
    <property type="project" value="UniProtKB-UniRule"/>
</dbReference>
<dbReference type="Proteomes" id="UP000244910">
    <property type="component" value="Chromosome"/>
</dbReference>
<protein>
    <recommendedName>
        <fullName evidence="6 9">Aminopyrimidine aminohydrolase</fullName>
        <ecNumber evidence="5 9">3.5.99.2</ecNumber>
    </recommendedName>
</protein>
<evidence type="ECO:0000256" key="4">
    <source>
        <dbReference type="ARBA" id="ARBA00011881"/>
    </source>
</evidence>
<dbReference type="PIRSF" id="PIRSF003170">
    <property type="entry name" value="Pet18p"/>
    <property type="match status" value="1"/>
</dbReference>
<name>A0A2U8DQA9_9CLOT</name>
<comment type="catalytic activity">
    <reaction evidence="1 9">
        <text>4-amino-5-aminomethyl-2-methylpyrimidine + H2O = 4-amino-5-hydroxymethyl-2-methylpyrimidine + NH4(+)</text>
        <dbReference type="Rhea" id="RHEA:31799"/>
        <dbReference type="ChEBI" id="CHEBI:15377"/>
        <dbReference type="ChEBI" id="CHEBI:16892"/>
        <dbReference type="ChEBI" id="CHEBI:28938"/>
        <dbReference type="ChEBI" id="CHEBI:63416"/>
        <dbReference type="EC" id="3.5.99.2"/>
    </reaction>
</comment>
<evidence type="ECO:0000313" key="12">
    <source>
        <dbReference type="EMBL" id="AWI04282.1"/>
    </source>
</evidence>
<dbReference type="GO" id="GO:0005829">
    <property type="term" value="C:cytosol"/>
    <property type="evidence" value="ECO:0007669"/>
    <property type="project" value="TreeGrafter"/>
</dbReference>
<dbReference type="SUPFAM" id="SSF48613">
    <property type="entry name" value="Heme oxygenase-like"/>
    <property type="match status" value="1"/>
</dbReference>
<reference evidence="13" key="1">
    <citation type="submission" date="2017-04" db="EMBL/GenBank/DDBJ databases">
        <authorList>
            <person name="Song Y."/>
            <person name="Cho B.-K."/>
        </authorList>
    </citation>
    <scope>NUCLEOTIDE SEQUENCE [LARGE SCALE GENOMIC DNA]</scope>
    <source>
        <strain evidence="13">SL1</strain>
    </source>
</reference>
<feature type="domain" description="Thiaminase-2/PQQC" evidence="11">
    <location>
        <begin position="10"/>
        <end position="216"/>
    </location>
</feature>
<dbReference type="OrthoDB" id="34166at2"/>
<sequence length="219" mass="25678">MNFSDTLYESVKDIWNSYYVHPFVRGIGEGTLDKDKFKFYMIQDYIYLLDYAKIYALGVVKAETEEVMQGFSNMVNDILNGEMNIHRSYMKRLEINSEEIKNTTASLANVSYTNYMLAVSQKGTLGDVAVSLLSCMWSYLEIGRNLSKIPGALEHKFYGEWIKGYISKEYEKETLWLLDLVNNIAKHLSEKELDRLKKIFINCSKYELMFWDMAYNKER</sequence>
<keyword evidence="13" id="KW-1185">Reference proteome</keyword>
<dbReference type="Pfam" id="PF03070">
    <property type="entry name" value="TENA_THI-4"/>
    <property type="match status" value="1"/>
</dbReference>
<evidence type="ECO:0000256" key="9">
    <source>
        <dbReference type="PIRNR" id="PIRNR003170"/>
    </source>
</evidence>
<evidence type="ECO:0000256" key="3">
    <source>
        <dbReference type="ARBA" id="ARBA00010264"/>
    </source>
</evidence>
<comment type="similarity">
    <text evidence="3 9">Belongs to the TenA family.</text>
</comment>
<evidence type="ECO:0000256" key="1">
    <source>
        <dbReference type="ARBA" id="ARBA00001881"/>
    </source>
</evidence>
<dbReference type="InterPro" id="IPR027574">
    <property type="entry name" value="Thiaminase_II"/>
</dbReference>
<dbReference type="EC" id="3.5.99.2" evidence="5 9"/>
<dbReference type="GO" id="GO:0009228">
    <property type="term" value="P:thiamine biosynthetic process"/>
    <property type="evidence" value="ECO:0007669"/>
    <property type="project" value="UniProtKB-KW"/>
</dbReference>
<dbReference type="PANTHER" id="PTHR43198">
    <property type="entry name" value="BIFUNCTIONAL TH2 PROTEIN"/>
    <property type="match status" value="1"/>
</dbReference>
<dbReference type="InterPro" id="IPR016084">
    <property type="entry name" value="Haem_Oase-like_multi-hlx"/>
</dbReference>
<dbReference type="Gene3D" id="1.20.910.10">
    <property type="entry name" value="Heme oxygenase-like"/>
    <property type="match status" value="1"/>
</dbReference>
<feature type="active site" description="Proton donor" evidence="10">
    <location>
        <position position="207"/>
    </location>
</feature>
<evidence type="ECO:0000256" key="6">
    <source>
        <dbReference type="ARBA" id="ARBA00013647"/>
    </source>
</evidence>
<dbReference type="UniPathway" id="UPA00060"/>
<dbReference type="InterPro" id="IPR004305">
    <property type="entry name" value="Thiaminase-2/PQQC"/>
</dbReference>
<proteinExistence type="inferred from homology"/>
<organism evidence="12 13">
    <name type="scientific">Clostridium drakei</name>
    <dbReference type="NCBI Taxonomy" id="332101"/>
    <lineage>
        <taxon>Bacteria</taxon>
        <taxon>Bacillati</taxon>
        <taxon>Bacillota</taxon>
        <taxon>Clostridia</taxon>
        <taxon>Eubacteriales</taxon>
        <taxon>Clostridiaceae</taxon>
        <taxon>Clostridium</taxon>
    </lineage>
</organism>
<evidence type="ECO:0000256" key="2">
    <source>
        <dbReference type="ARBA" id="ARBA00004948"/>
    </source>
</evidence>
<comment type="catalytic activity">
    <reaction evidence="8 9">
        <text>thiamine + H2O = 5-(2-hydroxyethyl)-4-methylthiazole + 4-amino-5-hydroxymethyl-2-methylpyrimidine + H(+)</text>
        <dbReference type="Rhea" id="RHEA:17509"/>
        <dbReference type="ChEBI" id="CHEBI:15377"/>
        <dbReference type="ChEBI" id="CHEBI:15378"/>
        <dbReference type="ChEBI" id="CHEBI:16892"/>
        <dbReference type="ChEBI" id="CHEBI:17957"/>
        <dbReference type="ChEBI" id="CHEBI:18385"/>
        <dbReference type="EC" id="3.5.99.2"/>
    </reaction>
</comment>
<evidence type="ECO:0000256" key="10">
    <source>
        <dbReference type="PIRSR" id="PIRSR003170-1"/>
    </source>
</evidence>
<comment type="function">
    <text evidence="9">Catalyzes an amino-pyrimidine hydrolysis reaction at the C5' of the pyrimidine moiety of thiamine compounds, a reaction that is part of a thiamine salvage pathway. Thus, catalyzes the conversion of 4-amino-5-aminomethyl-2-methylpyrimidine to 4-amino-5-hydroxymethyl-2-methylpyrimidine (HMP).</text>
</comment>
<evidence type="ECO:0000259" key="11">
    <source>
        <dbReference type="Pfam" id="PF03070"/>
    </source>
</evidence>
<dbReference type="NCBIfam" id="TIGR04306">
    <property type="entry name" value="salvage_TenA"/>
    <property type="match status" value="1"/>
</dbReference>
<dbReference type="GO" id="GO:0009229">
    <property type="term" value="P:thiamine diphosphate biosynthetic process"/>
    <property type="evidence" value="ECO:0007669"/>
    <property type="project" value="UniProtKB-UniPathway"/>
</dbReference>
<comment type="pathway">
    <text evidence="2 9">Cofactor biosynthesis; thiamine diphosphate biosynthesis.</text>
</comment>
<evidence type="ECO:0000256" key="7">
    <source>
        <dbReference type="ARBA" id="ARBA00022977"/>
    </source>
</evidence>
<dbReference type="InterPro" id="IPR026285">
    <property type="entry name" value="TenA_E"/>
</dbReference>
<dbReference type="CDD" id="cd19361">
    <property type="entry name" value="TenA_C_HP1287-like"/>
    <property type="match status" value="1"/>
</dbReference>
<dbReference type="InterPro" id="IPR050967">
    <property type="entry name" value="Thiamine_Salvage_TenA"/>
</dbReference>
<accession>A0A2U8DQA9</accession>
<evidence type="ECO:0000313" key="13">
    <source>
        <dbReference type="Proteomes" id="UP000244910"/>
    </source>
</evidence>
<dbReference type="EMBL" id="CP020953">
    <property type="protein sequence ID" value="AWI04282.1"/>
    <property type="molecule type" value="Genomic_DNA"/>
</dbReference>
<evidence type="ECO:0000256" key="8">
    <source>
        <dbReference type="ARBA" id="ARBA00048337"/>
    </source>
</evidence>
<gene>
    <name evidence="12" type="ORF">B9W14_07145</name>
</gene>
<dbReference type="PANTHER" id="PTHR43198:SF2">
    <property type="entry name" value="SI:CH1073-67J19.1-RELATED"/>
    <property type="match status" value="1"/>
</dbReference>
<keyword evidence="7 9" id="KW-0784">Thiamine biosynthesis</keyword>
<comment type="subunit">
    <text evidence="4">Homotetramer.</text>
</comment>
<dbReference type="KEGG" id="cdrk:B9W14_07145"/>
<dbReference type="RefSeq" id="WP_032079148.1">
    <property type="nucleotide sequence ID" value="NZ_CP020953.1"/>
</dbReference>